<dbReference type="PANTHER" id="PTHR45991:SF1">
    <property type="entry name" value="PACHYTENE CHECKPOINT PROTEIN 2 HOMOLOG"/>
    <property type="match status" value="1"/>
</dbReference>
<dbReference type="Proteomes" id="UP001623330">
    <property type="component" value="Unassembled WGS sequence"/>
</dbReference>
<gene>
    <name evidence="4" type="ORF">RNJ44_00071</name>
</gene>
<comment type="caution">
    <text evidence="4">The sequence shown here is derived from an EMBL/GenBank/DDBJ whole genome shotgun (WGS) entry which is preliminary data.</text>
</comment>
<feature type="domain" description="AAA+ ATPase" evidence="3">
    <location>
        <begin position="282"/>
        <end position="443"/>
    </location>
</feature>
<name>A0ABR4P143_9SACH</name>
<evidence type="ECO:0000256" key="1">
    <source>
        <dbReference type="ARBA" id="ARBA00022741"/>
    </source>
</evidence>
<dbReference type="InterPro" id="IPR003593">
    <property type="entry name" value="AAA+_ATPase"/>
</dbReference>
<dbReference type="PANTHER" id="PTHR45991">
    <property type="entry name" value="PACHYTENE CHECKPOINT PROTEIN 2"/>
    <property type="match status" value="1"/>
</dbReference>
<dbReference type="Pfam" id="PF00004">
    <property type="entry name" value="AAA"/>
    <property type="match status" value="1"/>
</dbReference>
<evidence type="ECO:0000259" key="3">
    <source>
        <dbReference type="SMART" id="SM00382"/>
    </source>
</evidence>
<evidence type="ECO:0000313" key="5">
    <source>
        <dbReference type="Proteomes" id="UP001623330"/>
    </source>
</evidence>
<proteinExistence type="predicted"/>
<dbReference type="Gene3D" id="3.40.50.300">
    <property type="entry name" value="P-loop containing nucleotide triphosphate hydrolases"/>
    <property type="match status" value="1"/>
</dbReference>
<dbReference type="EMBL" id="JBEVYD010000001">
    <property type="protein sequence ID" value="KAL3235312.1"/>
    <property type="molecule type" value="Genomic_DNA"/>
</dbReference>
<dbReference type="SMART" id="SM00382">
    <property type="entry name" value="AAA"/>
    <property type="match status" value="1"/>
</dbReference>
<organism evidence="4 5">
    <name type="scientific">Nakaseomyces bracarensis</name>
    <dbReference type="NCBI Taxonomy" id="273131"/>
    <lineage>
        <taxon>Eukaryota</taxon>
        <taxon>Fungi</taxon>
        <taxon>Dikarya</taxon>
        <taxon>Ascomycota</taxon>
        <taxon>Saccharomycotina</taxon>
        <taxon>Saccharomycetes</taxon>
        <taxon>Saccharomycetales</taxon>
        <taxon>Saccharomycetaceae</taxon>
        <taxon>Nakaseomyces</taxon>
    </lineage>
</organism>
<keyword evidence="5" id="KW-1185">Reference proteome</keyword>
<dbReference type="SUPFAM" id="SSF52540">
    <property type="entry name" value="P-loop containing nucleoside triphosphate hydrolases"/>
    <property type="match status" value="1"/>
</dbReference>
<accession>A0ABR4P143</accession>
<protein>
    <submittedName>
        <fullName evidence="4">Pachytene checkpoint protein 2</fullName>
    </submittedName>
</protein>
<dbReference type="InterPro" id="IPR044539">
    <property type="entry name" value="Pch2-like"/>
</dbReference>
<evidence type="ECO:0000313" key="4">
    <source>
        <dbReference type="EMBL" id="KAL3235312.1"/>
    </source>
</evidence>
<dbReference type="InterPro" id="IPR003959">
    <property type="entry name" value="ATPase_AAA_core"/>
</dbReference>
<keyword evidence="1" id="KW-0547">Nucleotide-binding</keyword>
<sequence length="490" mass="55489">MGITVDVHLRESSLSLVRSYFSDVKDGRDELLSTFVSVLKVVIKRRVSCLGRDINTITCEDCFREGKGSIKIDDPPTKAQESIILSLVKVVLHEEAQKIRQTNTVHDNMLFSIFVKVAYVNRYQDSETMSFMSKDLTVEEGVRNIFESRGRNFPLQVSTETKIEVYLYLIKHQVQLDDADHLSSEFDKIELSDSNSDYLDEDTATFNSNDKQFSEKLISNCTKSSVTITTLPDMQLESIWESLYYSSDIKTKLINYSTASLKVASLLGNASNSVCNELVNSNNKMLLVHGPPGTGKTTLCKALCHKLSIRLCGRDEVINESPNSIMMELSCSRIFSRWFGESSKNLSAIFRDIEQLLTSSEVLNNFVFLLIDEVETIASSRRDLSNKNETTDAIRVVNNLLIHLDKMKKYRNFLVLATSNLLDILDNAFVDRADGIFHIDNPRRLELKMMLISVLGSMIEVHILTLKKDRGLKDYDTALDLIATQCEVCF</sequence>
<dbReference type="InterPro" id="IPR027417">
    <property type="entry name" value="P-loop_NTPase"/>
</dbReference>
<reference evidence="4 5" key="1">
    <citation type="submission" date="2024-05" db="EMBL/GenBank/DDBJ databases">
        <title>Long read based assembly of the Candida bracarensis genome reveals expanded adhesin content.</title>
        <authorList>
            <person name="Marcet-Houben M."/>
            <person name="Ksiezopolska E."/>
            <person name="Gabaldon T."/>
        </authorList>
    </citation>
    <scope>NUCLEOTIDE SEQUENCE [LARGE SCALE GENOMIC DNA]</scope>
    <source>
        <strain evidence="4 5">CBM6</strain>
    </source>
</reference>
<keyword evidence="2" id="KW-0067">ATP-binding</keyword>
<evidence type="ECO:0000256" key="2">
    <source>
        <dbReference type="ARBA" id="ARBA00022840"/>
    </source>
</evidence>